<feature type="signal peptide" evidence="4">
    <location>
        <begin position="1"/>
        <end position="18"/>
    </location>
</feature>
<evidence type="ECO:0000256" key="2">
    <source>
        <dbReference type="ARBA" id="ARBA00022827"/>
    </source>
</evidence>
<protein>
    <recommendedName>
        <fullName evidence="7">FAD/NAD(P)-binding domain-containing protein</fullName>
    </recommendedName>
</protein>
<dbReference type="GO" id="GO:0016491">
    <property type="term" value="F:oxidoreductase activity"/>
    <property type="evidence" value="ECO:0007669"/>
    <property type="project" value="UniProtKB-KW"/>
</dbReference>
<dbReference type="Gene3D" id="3.50.50.60">
    <property type="entry name" value="FAD/NAD(P)-binding domain"/>
    <property type="match status" value="3"/>
</dbReference>
<proteinExistence type="predicted"/>
<reference evidence="5" key="1">
    <citation type="journal article" date="2019" name="Environ. Microbiol.">
        <title>Fungal ecological strategies reflected in gene transcription - a case study of two litter decomposers.</title>
        <authorList>
            <person name="Barbi F."/>
            <person name="Kohler A."/>
            <person name="Barry K."/>
            <person name="Baskaran P."/>
            <person name="Daum C."/>
            <person name="Fauchery L."/>
            <person name="Ihrmark K."/>
            <person name="Kuo A."/>
            <person name="LaButti K."/>
            <person name="Lipzen A."/>
            <person name="Morin E."/>
            <person name="Grigoriev I.V."/>
            <person name="Henrissat B."/>
            <person name="Lindahl B."/>
            <person name="Martin F."/>
        </authorList>
    </citation>
    <scope>NUCLEOTIDE SEQUENCE</scope>
    <source>
        <strain evidence="5">JB14</strain>
    </source>
</reference>
<feature type="chain" id="PRO_5025547186" description="FAD/NAD(P)-binding domain-containing protein" evidence="4">
    <location>
        <begin position="19"/>
        <end position="522"/>
    </location>
</feature>
<dbReference type="AlphaFoldDB" id="A0A6A4GJQ5"/>
<dbReference type="OrthoDB" id="66881at2759"/>
<keyword evidence="4" id="KW-0732">Signal</keyword>
<evidence type="ECO:0008006" key="7">
    <source>
        <dbReference type="Google" id="ProtNLM"/>
    </source>
</evidence>
<keyword evidence="2" id="KW-0274">FAD</keyword>
<evidence type="ECO:0000256" key="4">
    <source>
        <dbReference type="SAM" id="SignalP"/>
    </source>
</evidence>
<dbReference type="EMBL" id="ML769968">
    <property type="protein sequence ID" value="KAE9385563.1"/>
    <property type="molecule type" value="Genomic_DNA"/>
</dbReference>
<evidence type="ECO:0000256" key="1">
    <source>
        <dbReference type="ARBA" id="ARBA00022630"/>
    </source>
</evidence>
<organism evidence="5 6">
    <name type="scientific">Gymnopus androsaceus JB14</name>
    <dbReference type="NCBI Taxonomy" id="1447944"/>
    <lineage>
        <taxon>Eukaryota</taxon>
        <taxon>Fungi</taxon>
        <taxon>Dikarya</taxon>
        <taxon>Basidiomycota</taxon>
        <taxon>Agaricomycotina</taxon>
        <taxon>Agaricomycetes</taxon>
        <taxon>Agaricomycetidae</taxon>
        <taxon>Agaricales</taxon>
        <taxon>Marasmiineae</taxon>
        <taxon>Omphalotaceae</taxon>
        <taxon>Gymnopus</taxon>
    </lineage>
</organism>
<keyword evidence="1" id="KW-0285">Flavoprotein</keyword>
<name>A0A6A4GJQ5_9AGAR</name>
<evidence type="ECO:0000313" key="5">
    <source>
        <dbReference type="EMBL" id="KAE9385563.1"/>
    </source>
</evidence>
<dbReference type="InterPro" id="IPR036188">
    <property type="entry name" value="FAD/NAD-bd_sf"/>
</dbReference>
<keyword evidence="3" id="KW-0560">Oxidoreductase</keyword>
<dbReference type="PANTHER" id="PTHR23023">
    <property type="entry name" value="DIMETHYLANILINE MONOOXYGENASE"/>
    <property type="match status" value="1"/>
</dbReference>
<dbReference type="SUPFAM" id="SSF51905">
    <property type="entry name" value="FAD/NAD(P)-binding domain"/>
    <property type="match status" value="1"/>
</dbReference>
<accession>A0A6A4GJQ5</accession>
<gene>
    <name evidence="5" type="ORF">BT96DRAFT_1026551</name>
</gene>
<sequence length="522" mass="59015">MTALFILALLLTITGASQHPFQYTAEHDSKEASTPYQFKWPIHKVAIIGAGCGALVAYGEFARMGYQVRIFERDSPPEADFRPHLPPENVLLPYEEDFDNVDPREVAEMKRGQSAPSPIWDSLGSTGPRQDTQFRELPWPDHIPISKTLDFWDPIFNDLTLLPPALTHNHLQRYIRAFASFHGVNSNDNSPNASYNTRVERVDKRYSSLNGTKVEAGWTLLLRKFIQTGTSSYKVRWWTEDFDAVVVSSGRYNAPNYRRPEEFINQTVLIIGGSVSGSEIAEDISGKAGKAFLSVRKDEDSGVLQEARKRLLSRVPRNVSIIPEIKSFHSLHKSTSSGSGYDSGIQPGVVELINGTVLSGFDRIILATGFRYTLPYFPQYHDIDLRPNETIPAGDDRPQPLITDGTHVRSLHLDLFYIEEPTIGFINMNVGIDTFLFSEFAASAISKVWGGEAKLPSTEQMWDTHWQRLRDAGGAYSRQFMLYGPVKETAMIRYIVGWLNQMRCDMVVVRLRFLEKSEFLLL</sequence>
<dbReference type="InterPro" id="IPR050346">
    <property type="entry name" value="FMO-like"/>
</dbReference>
<dbReference type="Proteomes" id="UP000799118">
    <property type="component" value="Unassembled WGS sequence"/>
</dbReference>
<evidence type="ECO:0000256" key="3">
    <source>
        <dbReference type="ARBA" id="ARBA00023002"/>
    </source>
</evidence>
<keyword evidence="6" id="KW-1185">Reference proteome</keyword>
<evidence type="ECO:0000313" key="6">
    <source>
        <dbReference type="Proteomes" id="UP000799118"/>
    </source>
</evidence>